<keyword evidence="2" id="KW-1185">Reference proteome</keyword>
<accession>A0AAV4LHI4</accession>
<protein>
    <submittedName>
        <fullName evidence="1">Uncharacterized protein</fullName>
    </submittedName>
</protein>
<dbReference type="AlphaFoldDB" id="A0AAV4LHI4"/>
<dbReference type="RefSeq" id="WP_282200241.1">
    <property type="nucleotide sequence ID" value="NZ_BOQE01000001.1"/>
</dbReference>
<evidence type="ECO:0000313" key="1">
    <source>
        <dbReference type="EMBL" id="GIM47228.1"/>
    </source>
</evidence>
<sequence>MSHKTRIKKFRIELCLDDELRCKLAELVNGHTDTVHIDDVFFRHLRIEEVKADCLKVEDIKMKKGCIECLKISAFPPGS</sequence>
<reference evidence="1" key="1">
    <citation type="journal article" date="2023" name="Int. J. Syst. Evol. Microbiol.">
        <title>Collibacillus ludicampi gen. nov., sp. nov., a new soil bacterium of the family Alicyclobacillaceae.</title>
        <authorList>
            <person name="Jojima T."/>
            <person name="Ioku Y."/>
            <person name="Fukuta Y."/>
            <person name="Shirasaka N."/>
            <person name="Matsumura Y."/>
            <person name="Mori M."/>
        </authorList>
    </citation>
    <scope>NUCLEOTIDE SEQUENCE</scope>
    <source>
        <strain evidence="1">TP075</strain>
    </source>
</reference>
<dbReference type="Proteomes" id="UP001057291">
    <property type="component" value="Unassembled WGS sequence"/>
</dbReference>
<organism evidence="1 2">
    <name type="scientific">Collibacillus ludicampi</name>
    <dbReference type="NCBI Taxonomy" id="2771369"/>
    <lineage>
        <taxon>Bacteria</taxon>
        <taxon>Bacillati</taxon>
        <taxon>Bacillota</taxon>
        <taxon>Bacilli</taxon>
        <taxon>Bacillales</taxon>
        <taxon>Alicyclobacillaceae</taxon>
        <taxon>Collibacillus</taxon>
    </lineage>
</organism>
<gene>
    <name evidence="1" type="ORF">DNHGIG_27770</name>
</gene>
<proteinExistence type="predicted"/>
<evidence type="ECO:0000313" key="2">
    <source>
        <dbReference type="Proteomes" id="UP001057291"/>
    </source>
</evidence>
<name>A0AAV4LHI4_9BACL</name>
<dbReference type="EMBL" id="BOQE01000001">
    <property type="protein sequence ID" value="GIM47228.1"/>
    <property type="molecule type" value="Genomic_DNA"/>
</dbReference>
<comment type="caution">
    <text evidence="1">The sequence shown here is derived from an EMBL/GenBank/DDBJ whole genome shotgun (WGS) entry which is preliminary data.</text>
</comment>